<feature type="binding site" evidence="2">
    <location>
        <position position="63"/>
    </location>
    <ligand>
        <name>Fe cation</name>
        <dbReference type="ChEBI" id="CHEBI:24875"/>
    </ligand>
</feature>
<keyword evidence="2" id="KW-0408">Iron</keyword>
<dbReference type="InterPro" id="IPR011051">
    <property type="entry name" value="RmlC_Cupin_sf"/>
</dbReference>
<dbReference type="InterPro" id="IPR003829">
    <property type="entry name" value="Pirin_N_dom"/>
</dbReference>
<dbReference type="Gene3D" id="2.60.120.10">
    <property type="entry name" value="Jelly Rolls"/>
    <property type="match status" value="2"/>
</dbReference>
<dbReference type="GO" id="GO:0046872">
    <property type="term" value="F:metal ion binding"/>
    <property type="evidence" value="ECO:0007669"/>
    <property type="project" value="UniProtKB-KW"/>
</dbReference>
<dbReference type="Pfam" id="PF05726">
    <property type="entry name" value="Pirin_C"/>
    <property type="match status" value="1"/>
</dbReference>
<accession>A0A515ERA6</accession>
<feature type="binding site" evidence="2">
    <location>
        <position position="105"/>
    </location>
    <ligand>
        <name>Fe cation</name>
        <dbReference type="ChEBI" id="CHEBI:24875"/>
    </ligand>
</feature>
<reference evidence="7" key="2">
    <citation type="journal article" date="2020" name="Int. J. Syst. Evol. Microbiol.">
        <title>Genomic insights into a novel species Rhodoferax aquaticus sp. nov., isolated from freshwater.</title>
        <authorList>
            <person name="Li T."/>
            <person name="Zhuo Y."/>
            <person name="Jin C.Z."/>
            <person name="Wu X."/>
            <person name="Ko S.R."/>
            <person name="Jin F.J."/>
            <person name="Ahn C.Y."/>
            <person name="Oh H.M."/>
            <person name="Lee H.G."/>
            <person name="Jin L."/>
        </authorList>
    </citation>
    <scope>NUCLEOTIDE SEQUENCE [LARGE SCALE GENOMIC DNA]</scope>
    <source>
        <strain evidence="7">Gr-4</strain>
    </source>
</reference>
<feature type="binding site" evidence="2">
    <location>
        <position position="61"/>
    </location>
    <ligand>
        <name>Fe cation</name>
        <dbReference type="ChEBI" id="CHEBI:24875"/>
    </ligand>
</feature>
<dbReference type="EMBL" id="CP036282">
    <property type="protein sequence ID" value="QDL55168.1"/>
    <property type="molecule type" value="Genomic_DNA"/>
</dbReference>
<organism evidence="6 7">
    <name type="scientific">Rhodoferax aquaticus</name>
    <dbReference type="NCBI Taxonomy" id="2527691"/>
    <lineage>
        <taxon>Bacteria</taxon>
        <taxon>Pseudomonadati</taxon>
        <taxon>Pseudomonadota</taxon>
        <taxon>Betaproteobacteria</taxon>
        <taxon>Burkholderiales</taxon>
        <taxon>Comamonadaceae</taxon>
        <taxon>Rhodoferax</taxon>
    </lineage>
</organism>
<evidence type="ECO:0000313" key="6">
    <source>
        <dbReference type="EMBL" id="QDL55168.1"/>
    </source>
</evidence>
<evidence type="ECO:0000256" key="3">
    <source>
        <dbReference type="RuleBase" id="RU003457"/>
    </source>
</evidence>
<gene>
    <name evidence="6" type="ORF">EXZ61_13890</name>
</gene>
<sequence length="289" mass="30961">MKTLRFIKRSNGKHWVGDGFPVHNIFSYNDIAQDMSPFLMLDYASPTTFDSTTRKRGVGSHPHRGIETVSIIYAGEVSHRDSAGAGGTIGPGDVQWMTAASGLVHEEFHSAAYAQTGGDFEMVQLWVNLRAKDKMIRPSYQGITQAQIPVIALPAEAGHVRVIAGDYQGTAGAASTHSPMNLWDVVVKAGSTVQFQLPQGHSASLFVMRGSVAVDGKTVGPASLAVLERAGTVLQFEALEDSTLLFMGGEPLNEPVVGYGPFVMNTQAEIHQAFADFQAGRMGQIAEVA</sequence>
<comment type="similarity">
    <text evidence="1 3">Belongs to the pirin family.</text>
</comment>
<comment type="cofactor">
    <cofactor evidence="2">
        <name>Fe cation</name>
        <dbReference type="ChEBI" id="CHEBI:24875"/>
    </cofactor>
    <text evidence="2">Binds 1 Fe cation per subunit.</text>
</comment>
<feature type="binding site" evidence="2">
    <location>
        <position position="107"/>
    </location>
    <ligand>
        <name>Fe cation</name>
        <dbReference type="ChEBI" id="CHEBI:24875"/>
    </ligand>
</feature>
<dbReference type="InterPro" id="IPR012093">
    <property type="entry name" value="Pirin"/>
</dbReference>
<keyword evidence="2" id="KW-0479">Metal-binding</keyword>
<feature type="domain" description="Pirin C-terminal" evidence="5">
    <location>
        <begin position="183"/>
        <end position="283"/>
    </location>
</feature>
<dbReference type="Proteomes" id="UP000317365">
    <property type="component" value="Chromosome"/>
</dbReference>
<feature type="domain" description="Pirin N-terminal" evidence="4">
    <location>
        <begin position="22"/>
        <end position="127"/>
    </location>
</feature>
<evidence type="ECO:0000313" key="7">
    <source>
        <dbReference type="Proteomes" id="UP000317365"/>
    </source>
</evidence>
<evidence type="ECO:0000256" key="2">
    <source>
        <dbReference type="PIRSR" id="PIRSR006232-1"/>
    </source>
</evidence>
<evidence type="ECO:0000259" key="5">
    <source>
        <dbReference type="Pfam" id="PF05726"/>
    </source>
</evidence>
<protein>
    <submittedName>
        <fullName evidence="6">Pirin family protein</fullName>
    </submittedName>
</protein>
<proteinExistence type="inferred from homology"/>
<dbReference type="KEGG" id="rhg:EXZ61_13890"/>
<dbReference type="InterPro" id="IPR014710">
    <property type="entry name" value="RmlC-like_jellyroll"/>
</dbReference>
<dbReference type="AlphaFoldDB" id="A0A515ERA6"/>
<name>A0A515ERA6_9BURK</name>
<dbReference type="InterPro" id="IPR008778">
    <property type="entry name" value="Pirin_C_dom"/>
</dbReference>
<dbReference type="Pfam" id="PF02678">
    <property type="entry name" value="Pirin"/>
    <property type="match status" value="1"/>
</dbReference>
<evidence type="ECO:0000256" key="1">
    <source>
        <dbReference type="ARBA" id="ARBA00008416"/>
    </source>
</evidence>
<dbReference type="PANTHER" id="PTHR43594:SF1">
    <property type="entry name" value="QUERCETIN 2,3-DIOXYGENASE PA2418-RELATED"/>
    <property type="match status" value="1"/>
</dbReference>
<dbReference type="CDD" id="cd02909">
    <property type="entry name" value="cupin_pirin_N"/>
    <property type="match status" value="1"/>
</dbReference>
<dbReference type="CDD" id="cd02247">
    <property type="entry name" value="cupin_pirin_C"/>
    <property type="match status" value="1"/>
</dbReference>
<dbReference type="PANTHER" id="PTHR43594">
    <property type="entry name" value="QUERCETIN 2,3-DIOXYGENASE"/>
    <property type="match status" value="1"/>
</dbReference>
<evidence type="ECO:0000259" key="4">
    <source>
        <dbReference type="Pfam" id="PF02678"/>
    </source>
</evidence>
<dbReference type="InterPro" id="IPR053186">
    <property type="entry name" value="QDO-related"/>
</dbReference>
<keyword evidence="7" id="KW-1185">Reference proteome</keyword>
<reference evidence="7" key="1">
    <citation type="submission" date="2019-02" db="EMBL/GenBank/DDBJ databases">
        <title>Complete genome sequence of Rhodoferax sp. Gr-4.</title>
        <authorList>
            <person name="Jin L."/>
        </authorList>
    </citation>
    <scope>NUCLEOTIDE SEQUENCE [LARGE SCALE GENOMIC DNA]</scope>
    <source>
        <strain evidence="7">Gr-4</strain>
    </source>
</reference>
<dbReference type="RefSeq" id="WP_142812328.1">
    <property type="nucleotide sequence ID" value="NZ_CP036282.1"/>
</dbReference>
<dbReference type="PIRSF" id="PIRSF006232">
    <property type="entry name" value="Pirin"/>
    <property type="match status" value="1"/>
</dbReference>
<dbReference type="SUPFAM" id="SSF51182">
    <property type="entry name" value="RmlC-like cupins"/>
    <property type="match status" value="1"/>
</dbReference>